<dbReference type="InterPro" id="IPR013325">
    <property type="entry name" value="RNA_pol_sigma_r2"/>
</dbReference>
<gene>
    <name evidence="8" type="ORF">RT723_02395</name>
</gene>
<evidence type="ECO:0000313" key="9">
    <source>
        <dbReference type="Proteomes" id="UP001257914"/>
    </source>
</evidence>
<dbReference type="NCBIfam" id="TIGR02937">
    <property type="entry name" value="sigma70-ECF"/>
    <property type="match status" value="1"/>
</dbReference>
<dbReference type="InterPro" id="IPR007630">
    <property type="entry name" value="RNA_pol_sigma70_r4"/>
</dbReference>
<dbReference type="PANTHER" id="PTHR43133">
    <property type="entry name" value="RNA POLYMERASE ECF-TYPE SIGMA FACTO"/>
    <property type="match status" value="1"/>
</dbReference>
<dbReference type="Gene3D" id="1.10.1740.10">
    <property type="match status" value="1"/>
</dbReference>
<keyword evidence="9" id="KW-1185">Reference proteome</keyword>
<dbReference type="Gene3D" id="1.10.10.10">
    <property type="entry name" value="Winged helix-like DNA-binding domain superfamily/Winged helix DNA-binding domain"/>
    <property type="match status" value="1"/>
</dbReference>
<dbReference type="SUPFAM" id="SSF88946">
    <property type="entry name" value="Sigma2 domain of RNA polymerase sigma factors"/>
    <property type="match status" value="1"/>
</dbReference>
<dbReference type="RefSeq" id="WP_315945751.1">
    <property type="nucleotide sequence ID" value="NZ_JAWCUA010000001.1"/>
</dbReference>
<evidence type="ECO:0000256" key="3">
    <source>
        <dbReference type="ARBA" id="ARBA00023082"/>
    </source>
</evidence>
<dbReference type="InterPro" id="IPR036388">
    <property type="entry name" value="WH-like_DNA-bd_sf"/>
</dbReference>
<evidence type="ECO:0000259" key="7">
    <source>
        <dbReference type="Pfam" id="PF04545"/>
    </source>
</evidence>
<dbReference type="EMBL" id="JAWCUA010000001">
    <property type="protein sequence ID" value="MDU0111873.1"/>
    <property type="molecule type" value="Genomic_DNA"/>
</dbReference>
<dbReference type="InterPro" id="IPR013324">
    <property type="entry name" value="RNA_pol_sigma_r3/r4-like"/>
</dbReference>
<evidence type="ECO:0000256" key="1">
    <source>
        <dbReference type="ARBA" id="ARBA00010641"/>
    </source>
</evidence>
<dbReference type="Proteomes" id="UP001257914">
    <property type="component" value="Unassembled WGS sequence"/>
</dbReference>
<dbReference type="SUPFAM" id="SSF88659">
    <property type="entry name" value="Sigma3 and sigma4 domains of RNA polymerase sigma factors"/>
    <property type="match status" value="1"/>
</dbReference>
<keyword evidence="4" id="KW-0238">DNA-binding</keyword>
<dbReference type="Pfam" id="PF04545">
    <property type="entry name" value="Sigma70_r4"/>
    <property type="match status" value="1"/>
</dbReference>
<feature type="domain" description="RNA polymerase sigma-70 region 2" evidence="6">
    <location>
        <begin position="72"/>
        <end position="135"/>
    </location>
</feature>
<reference evidence="8 9" key="1">
    <citation type="submission" date="2023-10" db="EMBL/GenBank/DDBJ databases">
        <title>Psychrosphaera aquimaarina strain SW33 isolated from seawater.</title>
        <authorList>
            <person name="Bayburt H."/>
            <person name="Kim J.M."/>
            <person name="Choi B.J."/>
            <person name="Jeon C.O."/>
        </authorList>
    </citation>
    <scope>NUCLEOTIDE SEQUENCE [LARGE SCALE GENOMIC DNA]</scope>
    <source>
        <strain evidence="8 9">KCTC 52743</strain>
    </source>
</reference>
<organism evidence="8 9">
    <name type="scientific">Psychrosphaera aquimarina</name>
    <dbReference type="NCBI Taxonomy" id="2044854"/>
    <lineage>
        <taxon>Bacteria</taxon>
        <taxon>Pseudomonadati</taxon>
        <taxon>Pseudomonadota</taxon>
        <taxon>Gammaproteobacteria</taxon>
        <taxon>Alteromonadales</taxon>
        <taxon>Pseudoalteromonadaceae</taxon>
        <taxon>Psychrosphaera</taxon>
    </lineage>
</organism>
<dbReference type="InterPro" id="IPR039425">
    <property type="entry name" value="RNA_pol_sigma-70-like"/>
</dbReference>
<evidence type="ECO:0000256" key="5">
    <source>
        <dbReference type="ARBA" id="ARBA00023163"/>
    </source>
</evidence>
<proteinExistence type="inferred from homology"/>
<dbReference type="Pfam" id="PF04542">
    <property type="entry name" value="Sigma70_r2"/>
    <property type="match status" value="1"/>
</dbReference>
<dbReference type="InterPro" id="IPR014284">
    <property type="entry name" value="RNA_pol_sigma-70_dom"/>
</dbReference>
<name>A0ABU3QWS6_9GAMM</name>
<protein>
    <submittedName>
        <fullName evidence="8">Sigma-70 family RNA polymerase sigma factor</fullName>
    </submittedName>
</protein>
<evidence type="ECO:0000313" key="8">
    <source>
        <dbReference type="EMBL" id="MDU0111873.1"/>
    </source>
</evidence>
<sequence>MILFFSLTYVFVCVKEWTGHMQVVQSNVTNKFTGSVINSMASDTQHTDICLWLDAVATSRDKAAFTQLFHFFAPKILHISQSKLFDKSLANEVVQETMTNVWKKAHLFNSTKGAPTTWVFTIMRNVTFDILRKLQSNKEDNLSEDIWPMIEDQAIEDEPFSDHIEQKNILAVIDKLPKNQQEVIQAYYFMEMSQEQLAQHLDLPLGTVKSRLRLALSKLKEHLGEKE</sequence>
<evidence type="ECO:0000259" key="6">
    <source>
        <dbReference type="Pfam" id="PF04542"/>
    </source>
</evidence>
<keyword evidence="3" id="KW-0731">Sigma factor</keyword>
<dbReference type="CDD" id="cd06171">
    <property type="entry name" value="Sigma70_r4"/>
    <property type="match status" value="1"/>
</dbReference>
<evidence type="ECO:0000256" key="2">
    <source>
        <dbReference type="ARBA" id="ARBA00023015"/>
    </source>
</evidence>
<accession>A0ABU3QWS6</accession>
<comment type="similarity">
    <text evidence="1">Belongs to the sigma-70 factor family. ECF subfamily.</text>
</comment>
<dbReference type="InterPro" id="IPR007627">
    <property type="entry name" value="RNA_pol_sigma70_r2"/>
</dbReference>
<comment type="caution">
    <text evidence="8">The sequence shown here is derived from an EMBL/GenBank/DDBJ whole genome shotgun (WGS) entry which is preliminary data.</text>
</comment>
<keyword evidence="5" id="KW-0804">Transcription</keyword>
<feature type="domain" description="RNA polymerase sigma-70 region 4" evidence="7">
    <location>
        <begin position="173"/>
        <end position="221"/>
    </location>
</feature>
<keyword evidence="2" id="KW-0805">Transcription regulation</keyword>
<evidence type="ECO:0000256" key="4">
    <source>
        <dbReference type="ARBA" id="ARBA00023125"/>
    </source>
</evidence>
<dbReference type="PANTHER" id="PTHR43133:SF62">
    <property type="entry name" value="RNA POLYMERASE SIGMA FACTOR SIGZ"/>
    <property type="match status" value="1"/>
</dbReference>